<sequence length="110" mass="12067">MHIATYNVPSSFGLIDLVLNRNSGPDYDFGFWFRSTLDFDIGPVFSPGSACDSDSSPALDSVSHPNLALDSVLDSTLGFDPDPVFNFDTGPTLKYDRGLAFNSNSRYSRF</sequence>
<keyword evidence="2" id="KW-1185">Reference proteome</keyword>
<accession>A0A4C1YSX6</accession>
<proteinExistence type="predicted"/>
<reference evidence="1 2" key="1">
    <citation type="journal article" date="2019" name="Commun. Biol.">
        <title>The bagworm genome reveals a unique fibroin gene that provides high tensile strength.</title>
        <authorList>
            <person name="Kono N."/>
            <person name="Nakamura H."/>
            <person name="Ohtoshi R."/>
            <person name="Tomita M."/>
            <person name="Numata K."/>
            <person name="Arakawa K."/>
        </authorList>
    </citation>
    <scope>NUCLEOTIDE SEQUENCE [LARGE SCALE GENOMIC DNA]</scope>
</reference>
<name>A0A4C1YSX6_EUMVA</name>
<evidence type="ECO:0000313" key="1">
    <source>
        <dbReference type="EMBL" id="GBP77435.1"/>
    </source>
</evidence>
<protein>
    <submittedName>
        <fullName evidence="1">Uncharacterized protein</fullName>
    </submittedName>
</protein>
<gene>
    <name evidence="1" type="ORF">EVAR_24153_1</name>
</gene>
<comment type="caution">
    <text evidence="1">The sequence shown here is derived from an EMBL/GenBank/DDBJ whole genome shotgun (WGS) entry which is preliminary data.</text>
</comment>
<evidence type="ECO:0000313" key="2">
    <source>
        <dbReference type="Proteomes" id="UP000299102"/>
    </source>
</evidence>
<dbReference type="EMBL" id="BGZK01001330">
    <property type="protein sequence ID" value="GBP77435.1"/>
    <property type="molecule type" value="Genomic_DNA"/>
</dbReference>
<dbReference type="Proteomes" id="UP000299102">
    <property type="component" value="Unassembled WGS sequence"/>
</dbReference>
<dbReference type="AlphaFoldDB" id="A0A4C1YSX6"/>
<organism evidence="1 2">
    <name type="scientific">Eumeta variegata</name>
    <name type="common">Bagworm moth</name>
    <name type="synonym">Eumeta japonica</name>
    <dbReference type="NCBI Taxonomy" id="151549"/>
    <lineage>
        <taxon>Eukaryota</taxon>
        <taxon>Metazoa</taxon>
        <taxon>Ecdysozoa</taxon>
        <taxon>Arthropoda</taxon>
        <taxon>Hexapoda</taxon>
        <taxon>Insecta</taxon>
        <taxon>Pterygota</taxon>
        <taxon>Neoptera</taxon>
        <taxon>Endopterygota</taxon>
        <taxon>Lepidoptera</taxon>
        <taxon>Glossata</taxon>
        <taxon>Ditrysia</taxon>
        <taxon>Tineoidea</taxon>
        <taxon>Psychidae</taxon>
        <taxon>Oiketicinae</taxon>
        <taxon>Eumeta</taxon>
    </lineage>
</organism>